<dbReference type="InterPro" id="IPR013320">
    <property type="entry name" value="ConA-like_dom_sf"/>
</dbReference>
<dbReference type="PROSITE" id="PS01186">
    <property type="entry name" value="EGF_2"/>
    <property type="match status" value="6"/>
</dbReference>
<feature type="disulfide bond" evidence="5">
    <location>
        <begin position="501"/>
        <end position="510"/>
    </location>
</feature>
<proteinExistence type="predicted"/>
<dbReference type="SMART" id="SM00179">
    <property type="entry name" value="EGF_CA"/>
    <property type="match status" value="8"/>
</dbReference>
<dbReference type="SMART" id="SM00159">
    <property type="entry name" value="PTX"/>
    <property type="match status" value="1"/>
</dbReference>
<keyword evidence="10" id="KW-1185">Reference proteome</keyword>
<feature type="domain" description="EGF-like" evidence="6">
    <location>
        <begin position="475"/>
        <end position="511"/>
    </location>
</feature>
<feature type="disulfide bond" evidence="5">
    <location>
        <begin position="463"/>
        <end position="472"/>
    </location>
</feature>
<dbReference type="InterPro" id="IPR001881">
    <property type="entry name" value="EGF-like_Ca-bd_dom"/>
</dbReference>
<dbReference type="PROSITE" id="PS00010">
    <property type="entry name" value="ASX_HYDROXYL"/>
    <property type="match status" value="5"/>
</dbReference>
<comment type="caution">
    <text evidence="5">Lacks conserved residue(s) required for the propagation of feature annotation.</text>
</comment>
<feature type="domain" description="EGF-like" evidence="6">
    <location>
        <begin position="398"/>
        <end position="435"/>
    </location>
</feature>
<evidence type="ECO:0000256" key="4">
    <source>
        <dbReference type="ARBA" id="ARBA00023157"/>
    </source>
</evidence>
<dbReference type="InterPro" id="IPR009030">
    <property type="entry name" value="Growth_fac_rcpt_cys_sf"/>
</dbReference>
<dbReference type="RefSeq" id="XP_022256667.1">
    <property type="nucleotide sequence ID" value="XM_022400959.1"/>
</dbReference>
<feature type="domain" description="EGF-like" evidence="6">
    <location>
        <begin position="551"/>
        <end position="587"/>
    </location>
</feature>
<evidence type="ECO:0000313" key="11">
    <source>
        <dbReference type="RefSeq" id="XP_022256667.1"/>
    </source>
</evidence>
<dbReference type="SUPFAM" id="SSF57184">
    <property type="entry name" value="Growth factor receptor domain"/>
    <property type="match status" value="2"/>
</dbReference>
<feature type="domain" description="EGF-like" evidence="6">
    <location>
        <begin position="589"/>
        <end position="625"/>
    </location>
</feature>
<dbReference type="InterPro" id="IPR011641">
    <property type="entry name" value="Tyr-kin_ephrin_A/B_rcpt-like"/>
</dbReference>
<accession>A0ABM1TLB1</accession>
<dbReference type="CDD" id="cd00054">
    <property type="entry name" value="EGF_CA"/>
    <property type="match status" value="6"/>
</dbReference>
<dbReference type="SMART" id="SM00214">
    <property type="entry name" value="VWC"/>
    <property type="match status" value="1"/>
</dbReference>
<organism evidence="10 11">
    <name type="scientific">Limulus polyphemus</name>
    <name type="common">Atlantic horseshoe crab</name>
    <dbReference type="NCBI Taxonomy" id="6850"/>
    <lineage>
        <taxon>Eukaryota</taxon>
        <taxon>Metazoa</taxon>
        <taxon>Ecdysozoa</taxon>
        <taxon>Arthropoda</taxon>
        <taxon>Chelicerata</taxon>
        <taxon>Merostomata</taxon>
        <taxon>Xiphosura</taxon>
        <taxon>Limulidae</taxon>
        <taxon>Limulus</taxon>
    </lineage>
</organism>
<dbReference type="GeneID" id="106472373"/>
<dbReference type="PROSITE" id="PS01208">
    <property type="entry name" value="VWFC_1"/>
    <property type="match status" value="1"/>
</dbReference>
<dbReference type="InterPro" id="IPR036084">
    <property type="entry name" value="Ser_inhib-like_sf"/>
</dbReference>
<feature type="disulfide bond" evidence="5">
    <location>
        <begin position="425"/>
        <end position="434"/>
    </location>
</feature>
<dbReference type="InterPro" id="IPR000152">
    <property type="entry name" value="EGF-type_Asp/Asn_hydroxyl_site"/>
</dbReference>
<dbReference type="InterPro" id="IPR001007">
    <property type="entry name" value="VWF_dom"/>
</dbReference>
<feature type="disulfide bond" evidence="5">
    <location>
        <begin position="888"/>
        <end position="897"/>
    </location>
</feature>
<dbReference type="Gene3D" id="2.60.120.200">
    <property type="match status" value="1"/>
</dbReference>
<keyword evidence="3" id="KW-0677">Repeat</keyword>
<protein>
    <submittedName>
        <fullName evidence="11">Sushi, von Willebrand factor type A, EGF and pentraxin domain-containing protein 1-like isoform X1</fullName>
    </submittedName>
</protein>
<dbReference type="SMART" id="SM00216">
    <property type="entry name" value="VWD"/>
    <property type="match status" value="1"/>
</dbReference>
<dbReference type="InterPro" id="IPR001846">
    <property type="entry name" value="VWF_type-D"/>
</dbReference>
<dbReference type="Gene3D" id="2.10.50.10">
    <property type="entry name" value="Tumor Necrosis Factor Receptor, subunit A, domain 2"/>
    <property type="match status" value="3"/>
</dbReference>
<dbReference type="PROSITE" id="PS51233">
    <property type="entry name" value="VWFD"/>
    <property type="match status" value="1"/>
</dbReference>
<dbReference type="Pfam" id="PF00008">
    <property type="entry name" value="EGF"/>
    <property type="match status" value="7"/>
</dbReference>
<dbReference type="PROSITE" id="PS51828">
    <property type="entry name" value="PTX_2"/>
    <property type="match status" value="1"/>
</dbReference>
<dbReference type="Pfam" id="PF07699">
    <property type="entry name" value="Ephrin_rec_like"/>
    <property type="match status" value="3"/>
</dbReference>
<dbReference type="InterPro" id="IPR000742">
    <property type="entry name" value="EGF"/>
</dbReference>
<evidence type="ECO:0000256" key="3">
    <source>
        <dbReference type="ARBA" id="ARBA00022737"/>
    </source>
</evidence>
<dbReference type="SMART" id="SM00832">
    <property type="entry name" value="C8"/>
    <property type="match status" value="1"/>
</dbReference>
<dbReference type="InterPro" id="IPR002919">
    <property type="entry name" value="TIL_dom"/>
</dbReference>
<dbReference type="Gene3D" id="2.10.25.10">
    <property type="entry name" value="Laminin"/>
    <property type="match status" value="9"/>
</dbReference>
<dbReference type="SUPFAM" id="SSF49899">
    <property type="entry name" value="Concanavalin A-like lectins/glucanases"/>
    <property type="match status" value="1"/>
</dbReference>
<dbReference type="PROSITE" id="PS50026">
    <property type="entry name" value="EGF_3"/>
    <property type="match status" value="7"/>
</dbReference>
<sequence>MRGLLKMDFWFVINHWRGSFAKFHVKMVLTSLRIQKNFTFVARDMAKEFGHVCQLQNQSTLLNFHGQTVQVKKVLPPTTSVNLKLQYNLQSCPSNDEEKENIRKNFIKSLSSLRFMRTLCRTHNACRDLTVRIDCRSLASTRSRRSLSEDKVISINFDVEVPYVVLNENYTCENCTEDSYQNISSILRIAETDISSTLKTAIEEVLPDSSPQPTFIHYELTPHCSEGQVLRKDSCVNCPVGTYYNSSNKSCTRCPLGSFQDSESSLSCNDCPNGTTTERRGTILVKECRATCHPGTYSVTGLQTCIACPNNTYQDDSGQTACKPCPMGSATWTIGSKSVDYCTTLCPVGTFSDTGYQPCIPCPQGSYQPLPQQTSCISCPPGLTTHKEGAHISQYCQVIHFCEELKPCKEGSTCVNVGRDYRCDCPPGLVGKNCEINEDDCSSDICQHGGTCIDALNGYHCHCLPGFTGINCEHNINDCVGDPCLNGGTCIDYINNYICRCPKGFTGKTCDINYYDCASSPCQNGATCFDLKDDFQCCCPKGFTGKLCEKPINKCEDLPCKNGATCVSTLEGFECKCKKGFEGTVCQVNIDECLSNPCLNGGLCVDGVDSFTCNCTPPFTGDLCNSVLPHEFYINFPLALTSNFVDVLSNHHLYAVTVAFWMKTHDKANRGTPLSYAYTNLKTGETVDNALTLLDVNKFVLYIHGKTFRTEIQANRDDLWHHCAVTWDGQNGDWAIYWDAHLSLSGSGVAVGERLWGGHFILGQEQDSLGGGFSLTEAYTGDIAEFNVWDFAMNAEQITTIKKTCGLLGNIVTWPEVKNHIHGNVSIFQDNQLCNDIGECSTTDCLCINQESSLRTLCWKYIPTCSPNPCSNSQLCKQTLDGHYYCECEKGYKGKYCQFDVNECLFENGGCSHMCTNTPGSFLCSCPNDMKLGDDDLNCFATSFCEDGHLVYLNGEKWEKDCQQCECLDGIVMCRNLSCSKVTCKQGEREFKAPGECCSKCIQDPAVCTLQSNNKLVTFDGMEFQFTGTCRYTLSEDCSEGEFTLQLEDSTSRSLGKVLYIYTHCVKVEIFSGGSVKVDGQLVSLPYRNNRVVHVDPLPGEKSAVQVSTQSGVIVVWYPSGKTEVLVPRDFQKKLCGICGNFNGILDDDFTTKQHLPARTVLELIHSWKVDGYKHCKLPKIKPKLFSGPRLYLTGACKFSSFTMQRWAFKACSILRKYTFHQCYYTVDPKPYFQRCLQDACSCKFNEPCFCDAISAYALECRRHKIYVKHWTTNNICEARCRHGKVYDDCGPACPETCSRVEKNDPKCFQRQCVGGCHCPAGKALHNDHCIRFSKCP</sequence>
<dbReference type="Proteomes" id="UP000694941">
    <property type="component" value="Unplaced"/>
</dbReference>
<dbReference type="CDD" id="cd19941">
    <property type="entry name" value="TIL"/>
    <property type="match status" value="1"/>
</dbReference>
<dbReference type="Pfam" id="PF01826">
    <property type="entry name" value="TIL"/>
    <property type="match status" value="1"/>
</dbReference>
<dbReference type="SMART" id="SM00181">
    <property type="entry name" value="EGF"/>
    <property type="match status" value="8"/>
</dbReference>
<dbReference type="Pfam" id="PF14670">
    <property type="entry name" value="FXa_inhibition"/>
    <property type="match status" value="1"/>
</dbReference>
<feature type="domain" description="VWFC" evidence="7">
    <location>
        <begin position="943"/>
        <end position="1002"/>
    </location>
</feature>
<keyword evidence="4 5" id="KW-1015">Disulfide bond</keyword>
<dbReference type="Pfam" id="PF00093">
    <property type="entry name" value="VWC"/>
    <property type="match status" value="1"/>
</dbReference>
<keyword evidence="2" id="KW-0732">Signal</keyword>
<dbReference type="PANTHER" id="PTHR12916">
    <property type="entry name" value="CYTOCHROME C OXIDASE POLYPEPTIDE VIC-2"/>
    <property type="match status" value="1"/>
</dbReference>
<name>A0ABM1TLB1_LIMPO</name>
<dbReference type="PROSITE" id="PS00022">
    <property type="entry name" value="EGF_1"/>
    <property type="match status" value="7"/>
</dbReference>
<evidence type="ECO:0000256" key="1">
    <source>
        <dbReference type="ARBA" id="ARBA00022536"/>
    </source>
</evidence>
<dbReference type="PROSITE" id="PS01187">
    <property type="entry name" value="EGF_CA"/>
    <property type="match status" value="3"/>
</dbReference>
<dbReference type="PANTHER" id="PTHR12916:SF4">
    <property type="entry name" value="UNINFLATABLE, ISOFORM C"/>
    <property type="match status" value="1"/>
</dbReference>
<evidence type="ECO:0000259" key="7">
    <source>
        <dbReference type="PROSITE" id="PS50184"/>
    </source>
</evidence>
<feature type="domain" description="EGF-like" evidence="6">
    <location>
        <begin position="513"/>
        <end position="549"/>
    </location>
</feature>
<gene>
    <name evidence="11" type="primary">LOC106472373</name>
</gene>
<feature type="disulfide bond" evidence="5">
    <location>
        <begin position="615"/>
        <end position="624"/>
    </location>
</feature>
<feature type="domain" description="EGF-like" evidence="6">
    <location>
        <begin position="437"/>
        <end position="473"/>
    </location>
</feature>
<dbReference type="SUPFAM" id="SSF57196">
    <property type="entry name" value="EGF/Laminin"/>
    <property type="match status" value="5"/>
</dbReference>
<feature type="domain" description="VWFD" evidence="8">
    <location>
        <begin position="1006"/>
        <end position="1177"/>
    </location>
</feature>
<evidence type="ECO:0000259" key="9">
    <source>
        <dbReference type="PROSITE" id="PS51828"/>
    </source>
</evidence>
<dbReference type="Pfam" id="PF00354">
    <property type="entry name" value="Pentaxin"/>
    <property type="match status" value="1"/>
</dbReference>
<dbReference type="InterPro" id="IPR014853">
    <property type="entry name" value="VWF/SSPO/ZAN-like_Cys-rich_dom"/>
</dbReference>
<evidence type="ECO:0000256" key="2">
    <source>
        <dbReference type="ARBA" id="ARBA00022729"/>
    </source>
</evidence>
<dbReference type="InterPro" id="IPR018097">
    <property type="entry name" value="EGF_Ca-bd_CS"/>
</dbReference>
<dbReference type="SUPFAM" id="SSF57567">
    <property type="entry name" value="Serine protease inhibitors"/>
    <property type="match status" value="1"/>
</dbReference>
<dbReference type="InterPro" id="IPR001759">
    <property type="entry name" value="PTX_dom"/>
</dbReference>
<dbReference type="PROSITE" id="PS50184">
    <property type="entry name" value="VWFC_2"/>
    <property type="match status" value="1"/>
</dbReference>
<dbReference type="SMART" id="SM01411">
    <property type="entry name" value="Ephrin_rec_like"/>
    <property type="match status" value="3"/>
</dbReference>
<dbReference type="PRINTS" id="PR00895">
    <property type="entry name" value="PENTAXIN"/>
</dbReference>
<dbReference type="Pfam" id="PF00094">
    <property type="entry name" value="VWD"/>
    <property type="match status" value="1"/>
</dbReference>
<feature type="disulfide bond" evidence="5">
    <location>
        <begin position="539"/>
        <end position="548"/>
    </location>
</feature>
<evidence type="ECO:0000313" key="10">
    <source>
        <dbReference type="Proteomes" id="UP000694941"/>
    </source>
</evidence>
<feature type="disulfide bond" evidence="5">
    <location>
        <begin position="577"/>
        <end position="586"/>
    </location>
</feature>
<dbReference type="Pfam" id="PF08742">
    <property type="entry name" value="C8"/>
    <property type="match status" value="1"/>
</dbReference>
<feature type="domain" description="EGF-like" evidence="6">
    <location>
        <begin position="861"/>
        <end position="898"/>
    </location>
</feature>
<evidence type="ECO:0000256" key="5">
    <source>
        <dbReference type="PROSITE-ProRule" id="PRU00076"/>
    </source>
</evidence>
<evidence type="ECO:0000259" key="8">
    <source>
        <dbReference type="PROSITE" id="PS51233"/>
    </source>
</evidence>
<keyword evidence="1 5" id="KW-0245">EGF-like domain</keyword>
<reference evidence="11" key="1">
    <citation type="submission" date="2025-08" db="UniProtKB">
        <authorList>
            <consortium name="RefSeq"/>
        </authorList>
    </citation>
    <scope>IDENTIFICATION</scope>
    <source>
        <tissue evidence="11">Muscle</tissue>
    </source>
</reference>
<feature type="domain" description="Pentraxin (PTX)" evidence="9">
    <location>
        <begin position="630"/>
        <end position="834"/>
    </location>
</feature>
<evidence type="ECO:0000259" key="6">
    <source>
        <dbReference type="PROSITE" id="PS50026"/>
    </source>
</evidence>